<dbReference type="PANTHER" id="PTHR32347:SF23">
    <property type="entry name" value="BLL5650 PROTEIN"/>
    <property type="match status" value="1"/>
</dbReference>
<keyword evidence="4" id="KW-1133">Transmembrane helix</keyword>
<dbReference type="Gene3D" id="2.40.30.170">
    <property type="match status" value="1"/>
</dbReference>
<comment type="caution">
    <text evidence="5">The sequence shown here is derived from an EMBL/GenBank/DDBJ whole genome shotgun (WGS) entry which is preliminary data.</text>
</comment>
<keyword evidence="4" id="KW-0812">Transmembrane</keyword>
<keyword evidence="6" id="KW-1185">Reference proteome</keyword>
<keyword evidence="4" id="KW-0472">Membrane</keyword>
<feature type="transmembrane region" description="Helical" evidence="4">
    <location>
        <begin position="20"/>
        <end position="36"/>
    </location>
</feature>
<evidence type="ECO:0000256" key="3">
    <source>
        <dbReference type="SAM" id="Coils"/>
    </source>
</evidence>
<gene>
    <name evidence="5" type="ORF">CBP51_05010</name>
</gene>
<name>A0A266QAL7_9GAMM</name>
<dbReference type="AlphaFoldDB" id="A0A266QAL7"/>
<dbReference type="PANTHER" id="PTHR32347">
    <property type="entry name" value="EFFLUX SYSTEM COMPONENT YKNX-RELATED"/>
    <property type="match status" value="1"/>
</dbReference>
<organism evidence="5 6">
    <name type="scientific">Cellvibrio mixtus</name>
    <dbReference type="NCBI Taxonomy" id="39650"/>
    <lineage>
        <taxon>Bacteria</taxon>
        <taxon>Pseudomonadati</taxon>
        <taxon>Pseudomonadota</taxon>
        <taxon>Gammaproteobacteria</taxon>
        <taxon>Cellvibrionales</taxon>
        <taxon>Cellvibrionaceae</taxon>
        <taxon>Cellvibrio</taxon>
    </lineage>
</organism>
<evidence type="ECO:0000313" key="5">
    <source>
        <dbReference type="EMBL" id="OZY86389.1"/>
    </source>
</evidence>
<keyword evidence="2 3" id="KW-0175">Coiled coil</keyword>
<evidence type="ECO:0000256" key="1">
    <source>
        <dbReference type="ARBA" id="ARBA00004196"/>
    </source>
</evidence>
<sequence length="419" mass="46707">MDVIKTKSTTNPVFQRQKLAIASIAVFLALASLWLFQEAGSISVSRDQIMVDKVHKGKLDVLIEGYGNLRSDKLQLLSALTRATVKEILLYPGDIVTADSVIARLENTELQREVENAQQALEQAMANLRQLRLNQKTELLVDSERMEEVAASYEKVRLKRIAYEKLKEMGVVPGIKYLEIVVDEQQWAKRKEILAEQMIQLALIHKEAVNIESERIKQQEGLLNSAYARLQSLEVKAGMDGVLQQLSIELGQSLEIGQQIALVGSSTELVAIIRVPQNQAQVVEVGQKVIISTRMDKIEGTVSRIDPGVEENTVKVEVSLPSQLPQSARPQLNVDATIIADTLEQVTYIKCPAKVRSNSDASLYRLDEDQKYASIQTIKFGRRAGDYIEVIAGADVNDRFIISDLSSLKNNPSKLKIVF</sequence>
<dbReference type="Gene3D" id="2.40.50.100">
    <property type="match status" value="1"/>
</dbReference>
<comment type="subcellular location">
    <subcellularLocation>
        <location evidence="1">Cell envelope</location>
    </subcellularLocation>
</comment>
<evidence type="ECO:0000256" key="4">
    <source>
        <dbReference type="SAM" id="Phobius"/>
    </source>
</evidence>
<feature type="coiled-coil region" evidence="3">
    <location>
        <begin position="100"/>
        <end position="138"/>
    </location>
</feature>
<reference evidence="6" key="1">
    <citation type="submission" date="2017-05" db="EMBL/GenBank/DDBJ databases">
        <authorList>
            <person name="Barney B.M."/>
        </authorList>
    </citation>
    <scope>NUCLEOTIDE SEQUENCE [LARGE SCALE GENOMIC DNA]</scope>
    <source>
        <strain evidence="6">PSBB022</strain>
    </source>
</reference>
<dbReference type="GO" id="GO:0030313">
    <property type="term" value="C:cell envelope"/>
    <property type="evidence" value="ECO:0007669"/>
    <property type="project" value="UniProtKB-SubCell"/>
</dbReference>
<proteinExistence type="predicted"/>
<dbReference type="EMBL" id="NHNI01000001">
    <property type="protein sequence ID" value="OZY86389.1"/>
    <property type="molecule type" value="Genomic_DNA"/>
</dbReference>
<dbReference type="Proteomes" id="UP000216101">
    <property type="component" value="Unassembled WGS sequence"/>
</dbReference>
<protein>
    <submittedName>
        <fullName evidence="5">RND transporter</fullName>
    </submittedName>
</protein>
<dbReference type="InterPro" id="IPR050465">
    <property type="entry name" value="UPF0194_transport"/>
</dbReference>
<evidence type="ECO:0000313" key="6">
    <source>
        <dbReference type="Proteomes" id="UP000216101"/>
    </source>
</evidence>
<dbReference type="RefSeq" id="WP_094984059.1">
    <property type="nucleotide sequence ID" value="NZ_NHNI01000001.1"/>
</dbReference>
<accession>A0A266QAL7</accession>
<evidence type="ECO:0000256" key="2">
    <source>
        <dbReference type="ARBA" id="ARBA00023054"/>
    </source>
</evidence>